<name>A0A2S7D9S9_9XANT</name>
<dbReference type="GO" id="GO:0015097">
    <property type="term" value="F:mercury ion transmembrane transporter activity"/>
    <property type="evidence" value="ECO:0007669"/>
    <property type="project" value="InterPro"/>
</dbReference>
<reference evidence="2 3" key="1">
    <citation type="submission" date="2016-08" db="EMBL/GenBank/DDBJ databases">
        <authorList>
            <person name="Seilhamer J.J."/>
        </authorList>
    </citation>
    <scope>NUCLEOTIDE SEQUENCE [LARGE SCALE GENOMIC DNA]</scope>
    <source>
        <strain evidence="2 3">CFBP4644</strain>
    </source>
</reference>
<dbReference type="OrthoDB" id="5988272at2"/>
<keyword evidence="1" id="KW-0812">Transmembrane</keyword>
<organism evidence="2 3">
    <name type="scientific">Xanthomonas melonis</name>
    <dbReference type="NCBI Taxonomy" id="56456"/>
    <lineage>
        <taxon>Bacteria</taxon>
        <taxon>Pseudomonadati</taxon>
        <taxon>Pseudomonadota</taxon>
        <taxon>Gammaproteobacteria</taxon>
        <taxon>Lysobacterales</taxon>
        <taxon>Lysobacteraceae</taxon>
        <taxon>Xanthomonas</taxon>
    </lineage>
</organism>
<keyword evidence="1" id="KW-0472">Membrane</keyword>
<dbReference type="GO" id="GO:0016020">
    <property type="term" value="C:membrane"/>
    <property type="evidence" value="ECO:0007669"/>
    <property type="project" value="InterPro"/>
</dbReference>
<sequence>MRPTASLLDNSAIVLSGLCLLHCLALPLLAATLPLLGVWSRAEWVHVAFAATAVPLSGYALWSTQRRHALPPAVWALAGCGLAGLVLGASSLAGEHLETPITVTASLLLASAHLLNLRIRRRAGRCALTPQ</sequence>
<keyword evidence="1" id="KW-1133">Transmembrane helix</keyword>
<feature type="transmembrane region" description="Helical" evidence="1">
    <location>
        <begin position="44"/>
        <end position="62"/>
    </location>
</feature>
<dbReference type="Proteomes" id="UP000239865">
    <property type="component" value="Unassembled WGS sequence"/>
</dbReference>
<dbReference type="RefSeq" id="WP_104588922.1">
    <property type="nucleotide sequence ID" value="NZ_JAJGQH010000025.1"/>
</dbReference>
<evidence type="ECO:0000313" key="3">
    <source>
        <dbReference type="Proteomes" id="UP000239865"/>
    </source>
</evidence>
<evidence type="ECO:0008006" key="4">
    <source>
        <dbReference type="Google" id="ProtNLM"/>
    </source>
</evidence>
<comment type="caution">
    <text evidence="2">The sequence shown here is derived from an EMBL/GenBank/DDBJ whole genome shotgun (WGS) entry which is preliminary data.</text>
</comment>
<evidence type="ECO:0000256" key="1">
    <source>
        <dbReference type="SAM" id="Phobius"/>
    </source>
</evidence>
<gene>
    <name evidence="2" type="ORF">XmelCFBP4644_19865</name>
</gene>
<accession>A0A2S7D9S9</accession>
<protein>
    <recommendedName>
        <fullName evidence="4">MerC domain-containing protein</fullName>
    </recommendedName>
</protein>
<evidence type="ECO:0000313" key="2">
    <source>
        <dbReference type="EMBL" id="PPU70583.1"/>
    </source>
</evidence>
<dbReference type="AlphaFoldDB" id="A0A2S7D9S9"/>
<feature type="transmembrane region" description="Helical" evidence="1">
    <location>
        <begin position="99"/>
        <end position="117"/>
    </location>
</feature>
<feature type="transmembrane region" description="Helical" evidence="1">
    <location>
        <begin position="74"/>
        <end position="93"/>
    </location>
</feature>
<dbReference type="EMBL" id="MDEH01000019">
    <property type="protein sequence ID" value="PPU70583.1"/>
    <property type="molecule type" value="Genomic_DNA"/>
</dbReference>
<proteinExistence type="predicted"/>
<feature type="transmembrane region" description="Helical" evidence="1">
    <location>
        <begin position="12"/>
        <end position="38"/>
    </location>
</feature>
<dbReference type="InterPro" id="IPR004891">
    <property type="entry name" value="Mercury-R_MerC"/>
</dbReference>
<dbReference type="Pfam" id="PF03203">
    <property type="entry name" value="MerC"/>
    <property type="match status" value="1"/>
</dbReference>